<proteinExistence type="predicted"/>
<reference evidence="1" key="1">
    <citation type="journal article" date="2020" name="Nature">
        <title>Giant virus diversity and host interactions through global metagenomics.</title>
        <authorList>
            <person name="Schulz F."/>
            <person name="Roux S."/>
            <person name="Paez-Espino D."/>
            <person name="Jungbluth S."/>
            <person name="Walsh D.A."/>
            <person name="Denef V.J."/>
            <person name="McMahon K.D."/>
            <person name="Konstantinidis K.T."/>
            <person name="Eloe-Fadrosh E.A."/>
            <person name="Kyrpides N.C."/>
            <person name="Woyke T."/>
        </authorList>
    </citation>
    <scope>NUCLEOTIDE SEQUENCE</scope>
    <source>
        <strain evidence="1">GVMAG-M-3300027770-73</strain>
    </source>
</reference>
<dbReference type="AlphaFoldDB" id="A0A6C0LGF5"/>
<dbReference type="PROSITE" id="PS51257">
    <property type="entry name" value="PROKAR_LIPOPROTEIN"/>
    <property type="match status" value="1"/>
</dbReference>
<organism evidence="1">
    <name type="scientific">viral metagenome</name>
    <dbReference type="NCBI Taxonomy" id="1070528"/>
    <lineage>
        <taxon>unclassified sequences</taxon>
        <taxon>metagenomes</taxon>
        <taxon>organismal metagenomes</taxon>
    </lineage>
</organism>
<name>A0A6C0LGF5_9ZZZZ</name>
<accession>A0A6C0LGF5</accession>
<sequence length="380" mass="44179">MAIKMKDYMNYLWIVILLIGCAYLFQRYQTKQFNNRPEEVSNASLQKYLLNDGTTLDNSKDQRPILWIPLHYEYNARNWQSFGSRSSFNLNQPYLYLTVKSIIQCCGDSFRICLIDDDSFSKLLPNWKINMDGVSSPVLDYLRELGLVSLLYHYGGLLVPPSFLCFRNLINMYETAVAGNKICICETVDRNITATSYDWYVNLYFMGAQKGCPTLKDLMNFMERTISSDYTAQAEFLGEFNRWIRYRVKEGKVSVIDGKMIGTRTMEDEPILVDDLLSNNYLDIYSNAYGIYIPADEILKRRHYEWFARMSQRQILESKVIICKYILLASAPNLPKGTIEPFKKKPNWVSFWRVPSGAPLWGLKPNVSPTYLVKESYPAR</sequence>
<evidence type="ECO:0000313" key="1">
    <source>
        <dbReference type="EMBL" id="QHU28644.1"/>
    </source>
</evidence>
<protein>
    <submittedName>
        <fullName evidence="1">Uncharacterized protein</fullName>
    </submittedName>
</protein>
<dbReference type="EMBL" id="MN740473">
    <property type="protein sequence ID" value="QHU28644.1"/>
    <property type="molecule type" value="Genomic_DNA"/>
</dbReference>